<reference evidence="2 3" key="1">
    <citation type="submission" date="2020-08" db="EMBL/GenBank/DDBJ databases">
        <title>Genomic Encyclopedia of Type Strains, Phase IV (KMG-IV): sequencing the most valuable type-strain genomes for metagenomic binning, comparative biology and taxonomic classification.</title>
        <authorList>
            <person name="Goeker M."/>
        </authorList>
    </citation>
    <scope>NUCLEOTIDE SEQUENCE [LARGE SCALE GENOMIC DNA]</scope>
    <source>
        <strain evidence="2 3">DSM 103733</strain>
    </source>
</reference>
<name>A0A841JUV5_9BACT</name>
<feature type="chain" id="PRO_5032879901" description="YXWGXW repeat-containing protein" evidence="1">
    <location>
        <begin position="22"/>
        <end position="96"/>
    </location>
</feature>
<evidence type="ECO:0008006" key="4">
    <source>
        <dbReference type="Google" id="ProtNLM"/>
    </source>
</evidence>
<organism evidence="2 3">
    <name type="scientific">Silvibacterium bohemicum</name>
    <dbReference type="NCBI Taxonomy" id="1577686"/>
    <lineage>
        <taxon>Bacteria</taxon>
        <taxon>Pseudomonadati</taxon>
        <taxon>Acidobacteriota</taxon>
        <taxon>Terriglobia</taxon>
        <taxon>Terriglobales</taxon>
        <taxon>Acidobacteriaceae</taxon>
        <taxon>Silvibacterium</taxon>
    </lineage>
</organism>
<dbReference type="InterPro" id="IPR024447">
    <property type="entry name" value="YXWGXW_rpt"/>
</dbReference>
<protein>
    <recommendedName>
        <fullName evidence="4">YXWGXW repeat-containing protein</fullName>
    </recommendedName>
</protein>
<dbReference type="Pfam" id="PF12779">
    <property type="entry name" value="WXXGXW"/>
    <property type="match status" value="2"/>
</dbReference>
<evidence type="ECO:0000256" key="1">
    <source>
        <dbReference type="SAM" id="SignalP"/>
    </source>
</evidence>
<dbReference type="RefSeq" id="WP_050059514.1">
    <property type="nucleotide sequence ID" value="NZ_JACHEK010000005.1"/>
</dbReference>
<accession>A0A841JUV5</accession>
<sequence>MKKWMLALVATAILGTSAAFAQIVVRVAPPPPVVEARPIAPSPRHVWIDGYHRWDGHRYVWVGGRWVIPPRRGGVWIPGHWDRRPGGYIWIQGHWR</sequence>
<dbReference type="OrthoDB" id="121499at2"/>
<evidence type="ECO:0000313" key="3">
    <source>
        <dbReference type="Proteomes" id="UP000538666"/>
    </source>
</evidence>
<gene>
    <name evidence="2" type="ORF">HNQ77_002896</name>
</gene>
<dbReference type="Proteomes" id="UP000538666">
    <property type="component" value="Unassembled WGS sequence"/>
</dbReference>
<proteinExistence type="predicted"/>
<dbReference type="EMBL" id="JACHEK010000005">
    <property type="protein sequence ID" value="MBB6144940.1"/>
    <property type="molecule type" value="Genomic_DNA"/>
</dbReference>
<keyword evidence="1" id="KW-0732">Signal</keyword>
<feature type="signal peptide" evidence="1">
    <location>
        <begin position="1"/>
        <end position="21"/>
    </location>
</feature>
<evidence type="ECO:0000313" key="2">
    <source>
        <dbReference type="EMBL" id="MBB6144940.1"/>
    </source>
</evidence>
<comment type="caution">
    <text evidence="2">The sequence shown here is derived from an EMBL/GenBank/DDBJ whole genome shotgun (WGS) entry which is preliminary data.</text>
</comment>
<dbReference type="AlphaFoldDB" id="A0A841JUV5"/>
<keyword evidence="3" id="KW-1185">Reference proteome</keyword>